<dbReference type="Proteomes" id="UP000016033">
    <property type="component" value="Unassembled WGS sequence"/>
</dbReference>
<comment type="caution">
    <text evidence="1">The sequence shown here is derived from an EMBL/GenBank/DDBJ whole genome shotgun (WGS) entry which is preliminary data.</text>
</comment>
<organism evidence="1 2">
    <name type="scientific">Microbacterium maritypicum MF109</name>
    <dbReference type="NCBI Taxonomy" id="1333857"/>
    <lineage>
        <taxon>Bacteria</taxon>
        <taxon>Bacillati</taxon>
        <taxon>Actinomycetota</taxon>
        <taxon>Actinomycetes</taxon>
        <taxon>Micrococcales</taxon>
        <taxon>Microbacteriaceae</taxon>
        <taxon>Microbacterium</taxon>
    </lineage>
</organism>
<proteinExistence type="predicted"/>
<accession>T5KYL8</accession>
<dbReference type="NCBIfam" id="TIGR01537">
    <property type="entry name" value="portal_HK97"/>
    <property type="match status" value="1"/>
</dbReference>
<dbReference type="Pfam" id="PF04860">
    <property type="entry name" value="Phage_portal"/>
    <property type="match status" value="1"/>
</dbReference>
<dbReference type="RefSeq" id="WP_021198695.1">
    <property type="nucleotide sequence ID" value="NZ_ATAO01000079.1"/>
</dbReference>
<evidence type="ECO:0000313" key="1">
    <source>
        <dbReference type="EMBL" id="EQM83415.1"/>
    </source>
</evidence>
<sequence length="712" mass="77629">MVFAVSEGKLLAVQKPTYQAPTALKISDDLSQDYSAIYRQQPSVRTVVDFLARNVAQLSLHTFRRLDDSDRERVTDHPFAQMMRKPNPYTTGYRLIFSLIADRGIYDRALWVKVWQDGRSMLVRIPPRLWTIKDDDNWLAPTEFVVKGNRGKTTLSAKDVVYFRGYNPEDERYGLSPIESLRRVLSEEYAASQMREQAMRNGARVGGYIQRPAGAPEWSDPARQRFATGWRAQYAGQTATEGGGTPVLEDGMTFVAAGHSAKDMQYIEARKLSREEAAAAYFIPPPMVGILDHATFGNITEQHKMLYQDTLGPILQEVQQEIALQILPDFDDADDLYAEFNMMEKLRGSFEEQAAQMQSSVGAPIITRNEARAKVNLPRIDGGDELVVPLNVLVGGLASPTDQVAAGSGGGVLPELEATTSDVLTADEIQTLVNAAATLIRSGFDPVEALVAVGLDPIKHLGLLPVTVQRPQEPENVDQEAVDDLKGRMVRVKSRPSAAQVGKSAQVLAEFFERQERSVRSALGAKDADWWDGERWDRELGGALLALSSSITTAVARKQLERLGVDPDEYDVDRTMAWMRKVASANASSINAATEAAVTAAIASDEDTPVAVAHVFGVAKSARAQQGGLTLATSLAGFASVEAVQQVRGTRPATKTWIVTSSNPRASHAAMAGQTVPIDSTFTNGAKWPGDSSALDVDEVAGCSCDVEIKFE</sequence>
<dbReference type="AlphaFoldDB" id="T5KYL8"/>
<name>T5KYL8_MICMQ</name>
<protein>
    <recommendedName>
        <fullName evidence="3">Phage portal protein</fullName>
    </recommendedName>
</protein>
<evidence type="ECO:0008006" key="3">
    <source>
        <dbReference type="Google" id="ProtNLM"/>
    </source>
</evidence>
<evidence type="ECO:0000313" key="2">
    <source>
        <dbReference type="Proteomes" id="UP000016033"/>
    </source>
</evidence>
<gene>
    <name evidence="1" type="ORF">L687_12410</name>
</gene>
<dbReference type="PATRIC" id="fig|1333857.3.peg.711"/>
<reference evidence="1 2" key="1">
    <citation type="journal article" date="2013" name="Genome Announc.">
        <title>Whole-genome sequences of five oyster-associated bacteria show potential for crude oil hydrocarbon degradation.</title>
        <authorList>
            <person name="Chauhan A."/>
            <person name="Green S."/>
            <person name="Pathak A."/>
            <person name="Thomas J."/>
            <person name="Venkatramanan R."/>
        </authorList>
    </citation>
    <scope>NUCLEOTIDE SEQUENCE [LARGE SCALE GENOMIC DNA]</scope>
    <source>
        <strain evidence="1 2">MF109</strain>
    </source>
</reference>
<dbReference type="EMBL" id="ATAO01000079">
    <property type="protein sequence ID" value="EQM83415.1"/>
    <property type="molecule type" value="Genomic_DNA"/>
</dbReference>
<dbReference type="InterPro" id="IPR006427">
    <property type="entry name" value="Portal_HK97"/>
</dbReference>
<dbReference type="InterPro" id="IPR006944">
    <property type="entry name" value="Phage/GTA_portal"/>
</dbReference>